<name>A0A1J5RAA8_9ZZZZ</name>
<dbReference type="InterPro" id="IPR006603">
    <property type="entry name" value="PQ-loop_rpt"/>
</dbReference>
<keyword evidence="2 5" id="KW-0812">Transmembrane</keyword>
<organism evidence="6">
    <name type="scientific">mine drainage metagenome</name>
    <dbReference type="NCBI Taxonomy" id="410659"/>
    <lineage>
        <taxon>unclassified sequences</taxon>
        <taxon>metagenomes</taxon>
        <taxon>ecological metagenomes</taxon>
    </lineage>
</organism>
<gene>
    <name evidence="6" type="ORF">GALL_291460</name>
</gene>
<reference evidence="6" key="1">
    <citation type="submission" date="2016-10" db="EMBL/GenBank/DDBJ databases">
        <title>Sequence of Gallionella enrichment culture.</title>
        <authorList>
            <person name="Poehlein A."/>
            <person name="Muehling M."/>
            <person name="Daniel R."/>
        </authorList>
    </citation>
    <scope>NUCLEOTIDE SEQUENCE</scope>
</reference>
<comment type="caution">
    <text evidence="6">The sequence shown here is derived from an EMBL/GenBank/DDBJ whole genome shotgun (WGS) entry which is preliminary data.</text>
</comment>
<dbReference type="EMBL" id="MLJW01000350">
    <property type="protein sequence ID" value="OIQ88967.1"/>
    <property type="molecule type" value="Genomic_DNA"/>
</dbReference>
<keyword evidence="4 5" id="KW-0472">Membrane</keyword>
<evidence type="ECO:0000313" key="6">
    <source>
        <dbReference type="EMBL" id="OIQ88967.1"/>
    </source>
</evidence>
<comment type="subcellular location">
    <subcellularLocation>
        <location evidence="1">Membrane</location>
        <topology evidence="1">Multi-pass membrane protein</topology>
    </subcellularLocation>
</comment>
<keyword evidence="3 5" id="KW-1133">Transmembrane helix</keyword>
<proteinExistence type="predicted"/>
<evidence type="ECO:0000256" key="3">
    <source>
        <dbReference type="ARBA" id="ARBA00022989"/>
    </source>
</evidence>
<feature type="transmembrane region" description="Helical" evidence="5">
    <location>
        <begin position="30"/>
        <end position="51"/>
    </location>
</feature>
<feature type="transmembrane region" description="Helical" evidence="5">
    <location>
        <begin position="57"/>
        <end position="76"/>
    </location>
</feature>
<dbReference type="AlphaFoldDB" id="A0A1J5RAA8"/>
<dbReference type="Pfam" id="PF04193">
    <property type="entry name" value="PQ-loop"/>
    <property type="match status" value="1"/>
</dbReference>
<dbReference type="GO" id="GO:0016020">
    <property type="term" value="C:membrane"/>
    <property type="evidence" value="ECO:0007669"/>
    <property type="project" value="UniProtKB-SubCell"/>
</dbReference>
<evidence type="ECO:0000256" key="4">
    <source>
        <dbReference type="ARBA" id="ARBA00023136"/>
    </source>
</evidence>
<dbReference type="Gene3D" id="1.20.1280.290">
    <property type="match status" value="1"/>
</dbReference>
<evidence type="ECO:0000256" key="5">
    <source>
        <dbReference type="SAM" id="Phobius"/>
    </source>
</evidence>
<evidence type="ECO:0000256" key="1">
    <source>
        <dbReference type="ARBA" id="ARBA00004141"/>
    </source>
</evidence>
<sequence length="81" mass="9019">MVGYIGSFLSAITFFPQVYKSWKAKSVGDLSIWMILIVISSTIIWLVYGFATHSGPVIAANIVVLSLALVLFYFKLTFPKK</sequence>
<accession>A0A1J5RAA8</accession>
<protein>
    <submittedName>
        <fullName evidence="6">PQ loop repeat protein</fullName>
    </submittedName>
</protein>
<evidence type="ECO:0000256" key="2">
    <source>
        <dbReference type="ARBA" id="ARBA00022692"/>
    </source>
</evidence>